<accession>A0ABT3IMT5</accession>
<evidence type="ECO:0000313" key="4">
    <source>
        <dbReference type="Proteomes" id="UP001207742"/>
    </source>
</evidence>
<dbReference type="Pfam" id="PF06114">
    <property type="entry name" value="Peptidase_M78"/>
    <property type="match status" value="1"/>
</dbReference>
<dbReference type="InterPro" id="IPR001387">
    <property type="entry name" value="Cro/C1-type_HTH"/>
</dbReference>
<dbReference type="InterPro" id="IPR010359">
    <property type="entry name" value="IrrE_HExxH"/>
</dbReference>
<dbReference type="PANTHER" id="PTHR43236">
    <property type="entry name" value="ANTITOXIN HIGA1"/>
    <property type="match status" value="1"/>
</dbReference>
<dbReference type="SUPFAM" id="SSF47413">
    <property type="entry name" value="lambda repressor-like DNA-binding domains"/>
    <property type="match status" value="1"/>
</dbReference>
<dbReference type="InterPro" id="IPR010982">
    <property type="entry name" value="Lambda_DNA-bd_dom_sf"/>
</dbReference>
<protein>
    <submittedName>
        <fullName evidence="3">Helix-turn-helix domain-containing protein</fullName>
    </submittedName>
</protein>
<dbReference type="Gene3D" id="1.10.260.40">
    <property type="entry name" value="lambda repressor-like DNA-binding domains"/>
    <property type="match status" value="1"/>
</dbReference>
<dbReference type="RefSeq" id="WP_264731141.1">
    <property type="nucleotide sequence ID" value="NZ_JAPDNR010000001.1"/>
</dbReference>
<comment type="caution">
    <text evidence="3">The sequence shown here is derived from an EMBL/GenBank/DDBJ whole genome shotgun (WGS) entry which is preliminary data.</text>
</comment>
<dbReference type="EMBL" id="JAPDNS010000001">
    <property type="protein sequence ID" value="MCW3485095.1"/>
    <property type="molecule type" value="Genomic_DNA"/>
</dbReference>
<feature type="domain" description="HTH cro/C1-type" evidence="2">
    <location>
        <begin position="16"/>
        <end position="70"/>
    </location>
</feature>
<dbReference type="CDD" id="cd00093">
    <property type="entry name" value="HTH_XRE"/>
    <property type="match status" value="1"/>
</dbReference>
<dbReference type="SMART" id="SM00530">
    <property type="entry name" value="HTH_XRE"/>
    <property type="match status" value="1"/>
</dbReference>
<dbReference type="PROSITE" id="PS50943">
    <property type="entry name" value="HTH_CROC1"/>
    <property type="match status" value="1"/>
</dbReference>
<dbReference type="PANTHER" id="PTHR43236:SF2">
    <property type="entry name" value="BLL0069 PROTEIN"/>
    <property type="match status" value="1"/>
</dbReference>
<evidence type="ECO:0000259" key="2">
    <source>
        <dbReference type="PROSITE" id="PS50943"/>
    </source>
</evidence>
<evidence type="ECO:0000256" key="1">
    <source>
        <dbReference type="ARBA" id="ARBA00007227"/>
    </source>
</evidence>
<proteinExistence type="inferred from homology"/>
<keyword evidence="4" id="KW-1185">Reference proteome</keyword>
<gene>
    <name evidence="3" type="ORF">OL497_14395</name>
</gene>
<dbReference type="Pfam" id="PF01381">
    <property type="entry name" value="HTH_3"/>
    <property type="match status" value="1"/>
</dbReference>
<dbReference type="Proteomes" id="UP001207742">
    <property type="component" value="Unassembled WGS sequence"/>
</dbReference>
<evidence type="ECO:0000313" key="3">
    <source>
        <dbReference type="EMBL" id="MCW3485095.1"/>
    </source>
</evidence>
<dbReference type="InterPro" id="IPR052345">
    <property type="entry name" value="Rad_response_metalloprotease"/>
</dbReference>
<comment type="similarity">
    <text evidence="1">Belongs to the short-chain fatty acyl-CoA assimilation regulator (ScfR) family.</text>
</comment>
<name>A0ABT3IMT5_9BACT</name>
<sequence length="493" mass="56749">MITENESVRLILGLKVRNLRQQRNLSYQQLSDATKITVSYLHDIENGKKYPKTDKILALGKVLGTDYDYLVSLTGDKKLQPLIDLISSDFINVIPWEHFGIAPASLLELFTNTPDKVTAFISTLVKTSRAYHLTRENFYTTALRSYQDIHNNYFEDLETAAAQFRETFTLAASLPVAVADLEQILQTQYGITTDRKKMGNINTLSNIRSYYSPAKKILYLNKQFSAGQEAFLLARELGFQFLNITLRPYETIVQRPSSFDQLLNNFRASYFAAALLIPEASFVEDVRHVSASDKWNPAAWLQLPEKYQVSGEMFLQRLTNILPHHFGIDQLFFLRMSGETKEVYEITKELHLAQLHNPHANLVSEHYCRRWLAIRLMQEVQRLPEKKKNKHSLIDVQISHYWQTHNRYLCITLAKPKSKNSTDTVSVTVGLLLDSALMRLMRFVNDENIVTRTVHTTCERCSIADCKERAMPATYVEKKQLELEVRAALESLE</sequence>
<reference evidence="3 4" key="1">
    <citation type="submission" date="2022-10" db="EMBL/GenBank/DDBJ databases">
        <title>Chitinophaga nivalis PC15 sp. nov., isolated from Pyeongchang county, South Korea.</title>
        <authorList>
            <person name="Trinh H.N."/>
        </authorList>
    </citation>
    <scope>NUCLEOTIDE SEQUENCE [LARGE SCALE GENOMIC DNA]</scope>
    <source>
        <strain evidence="3 4">PC14</strain>
    </source>
</reference>
<organism evidence="3 4">
    <name type="scientific">Chitinophaga nivalis</name>
    <dbReference type="NCBI Taxonomy" id="2991709"/>
    <lineage>
        <taxon>Bacteria</taxon>
        <taxon>Pseudomonadati</taxon>
        <taxon>Bacteroidota</taxon>
        <taxon>Chitinophagia</taxon>
        <taxon>Chitinophagales</taxon>
        <taxon>Chitinophagaceae</taxon>
        <taxon>Chitinophaga</taxon>
    </lineage>
</organism>